<keyword evidence="2" id="KW-0732">Signal</keyword>
<name>A0A9Q0MVP5_9DIPT</name>
<reference evidence="3" key="1">
    <citation type="submission" date="2022-07" db="EMBL/GenBank/DDBJ databases">
        <authorList>
            <person name="Trinca V."/>
            <person name="Uliana J.V.C."/>
            <person name="Torres T.T."/>
            <person name="Ward R.J."/>
            <person name="Monesi N."/>
        </authorList>
    </citation>
    <scope>NUCLEOTIDE SEQUENCE</scope>
    <source>
        <strain evidence="3">HSMRA1968</strain>
        <tissue evidence="3">Whole embryos</tissue>
    </source>
</reference>
<feature type="chain" id="PRO_5040307836" description="Secreted protein" evidence="2">
    <location>
        <begin position="20"/>
        <end position="127"/>
    </location>
</feature>
<evidence type="ECO:0000256" key="1">
    <source>
        <dbReference type="SAM" id="MobiDB-lite"/>
    </source>
</evidence>
<comment type="caution">
    <text evidence="3">The sequence shown here is derived from an EMBL/GenBank/DDBJ whole genome shotgun (WGS) entry which is preliminary data.</text>
</comment>
<sequence length="127" mass="13411">MNFVSVCIALCMCVVLASGQFFGNGFGRDFGYSGYNALNGDFGGPSAFGGLSGLGDGSSNVRDPRQNRGPVVFPDPPQDGPMESSGVIVGASGFGFVPPSGQPDHSGTARYLSSRLSNRYYNQFRYF</sequence>
<dbReference type="Proteomes" id="UP001151699">
    <property type="component" value="Chromosome X"/>
</dbReference>
<dbReference type="OrthoDB" id="7779135at2759"/>
<proteinExistence type="predicted"/>
<evidence type="ECO:0008006" key="5">
    <source>
        <dbReference type="Google" id="ProtNLM"/>
    </source>
</evidence>
<feature type="signal peptide" evidence="2">
    <location>
        <begin position="1"/>
        <end position="19"/>
    </location>
</feature>
<evidence type="ECO:0000313" key="3">
    <source>
        <dbReference type="EMBL" id="KAJ6638384.1"/>
    </source>
</evidence>
<protein>
    <recommendedName>
        <fullName evidence="5">Secreted protein</fullName>
    </recommendedName>
</protein>
<keyword evidence="4" id="KW-1185">Reference proteome</keyword>
<organism evidence="3 4">
    <name type="scientific">Pseudolycoriella hygida</name>
    <dbReference type="NCBI Taxonomy" id="35572"/>
    <lineage>
        <taxon>Eukaryota</taxon>
        <taxon>Metazoa</taxon>
        <taxon>Ecdysozoa</taxon>
        <taxon>Arthropoda</taxon>
        <taxon>Hexapoda</taxon>
        <taxon>Insecta</taxon>
        <taxon>Pterygota</taxon>
        <taxon>Neoptera</taxon>
        <taxon>Endopterygota</taxon>
        <taxon>Diptera</taxon>
        <taxon>Nematocera</taxon>
        <taxon>Sciaroidea</taxon>
        <taxon>Sciaridae</taxon>
        <taxon>Pseudolycoriella</taxon>
    </lineage>
</organism>
<feature type="region of interest" description="Disordered" evidence="1">
    <location>
        <begin position="53"/>
        <end position="88"/>
    </location>
</feature>
<accession>A0A9Q0MVP5</accession>
<evidence type="ECO:0000313" key="4">
    <source>
        <dbReference type="Proteomes" id="UP001151699"/>
    </source>
</evidence>
<dbReference type="EMBL" id="WJQU01000003">
    <property type="protein sequence ID" value="KAJ6638384.1"/>
    <property type="molecule type" value="Genomic_DNA"/>
</dbReference>
<evidence type="ECO:0000256" key="2">
    <source>
        <dbReference type="SAM" id="SignalP"/>
    </source>
</evidence>
<gene>
    <name evidence="3" type="ORF">Bhyg_11119</name>
</gene>
<dbReference type="AlphaFoldDB" id="A0A9Q0MVP5"/>